<dbReference type="AlphaFoldDB" id="A0A073IP66"/>
<evidence type="ECO:0000259" key="2">
    <source>
        <dbReference type="Pfam" id="PF00892"/>
    </source>
</evidence>
<dbReference type="GO" id="GO:0016020">
    <property type="term" value="C:membrane"/>
    <property type="evidence" value="ECO:0007669"/>
    <property type="project" value="InterPro"/>
</dbReference>
<evidence type="ECO:0000256" key="1">
    <source>
        <dbReference type="SAM" id="Phobius"/>
    </source>
</evidence>
<dbReference type="SUPFAM" id="SSF103481">
    <property type="entry name" value="Multidrug resistance efflux transporter EmrE"/>
    <property type="match status" value="2"/>
</dbReference>
<dbReference type="PANTHER" id="PTHR22911:SF79">
    <property type="entry name" value="MOBA-LIKE NTP TRANSFERASE DOMAIN-CONTAINING PROTEIN"/>
    <property type="match status" value="1"/>
</dbReference>
<keyword evidence="4" id="KW-1185">Reference proteome</keyword>
<feature type="transmembrane region" description="Helical" evidence="1">
    <location>
        <begin position="207"/>
        <end position="225"/>
    </location>
</feature>
<dbReference type="Proteomes" id="UP000027665">
    <property type="component" value="Unassembled WGS sequence"/>
</dbReference>
<keyword evidence="1" id="KW-0472">Membrane</keyword>
<dbReference type="eggNOG" id="COG0697">
    <property type="taxonomic scope" value="Bacteria"/>
</dbReference>
<feature type="domain" description="EamA" evidence="2">
    <location>
        <begin position="7"/>
        <end position="137"/>
    </location>
</feature>
<gene>
    <name evidence="3" type="ORF">EH55_11035</name>
</gene>
<accession>A0A073IP66</accession>
<dbReference type="GeneID" id="90984519"/>
<sequence length="286" mass="30902">MDKRLGGLLQIHAAVLLFGLTGIFGKSINLPARYITLGRVFFASFSMGLFFLVRKRDVRLKSAKDYAAIIFVGALLAFHWTAFYTSVQISTVAIALLTFAAYPIFVTFIEPAMFGEKLKKIDVLFSFIMFAGVLLIVPAFDLGNNMTVGLLWGLAASVVFAFMSLLNRKFASNYGGSVVAFYEQGAAALFLSPILLFYRPAATARDMGLLVLLGILFTGVAHSLFIGGMKYVRAQTAGIIASLESVYGIISAALLLGEIPSVRELIGGAIILGTAFYSTLRSQKEG</sequence>
<protein>
    <recommendedName>
        <fullName evidence="2">EamA domain-containing protein</fullName>
    </recommendedName>
</protein>
<feature type="transmembrane region" description="Helical" evidence="1">
    <location>
        <begin position="65"/>
        <end position="83"/>
    </location>
</feature>
<reference evidence="3 4" key="1">
    <citation type="submission" date="2014-04" db="EMBL/GenBank/DDBJ databases">
        <title>Draft Genome Sequence of Synergistes jonesii.</title>
        <authorList>
            <person name="Coil D.A."/>
            <person name="Eisen J.A."/>
            <person name="Holland-Moritz H.E."/>
        </authorList>
    </citation>
    <scope>NUCLEOTIDE SEQUENCE [LARGE SCALE GENOMIC DNA]</scope>
    <source>
        <strain evidence="3 4">78-1</strain>
    </source>
</reference>
<dbReference type="PANTHER" id="PTHR22911">
    <property type="entry name" value="ACYL-MALONYL CONDENSING ENZYME-RELATED"/>
    <property type="match status" value="1"/>
</dbReference>
<feature type="transmembrane region" description="Helical" evidence="1">
    <location>
        <begin position="35"/>
        <end position="53"/>
    </location>
</feature>
<dbReference type="Pfam" id="PF00892">
    <property type="entry name" value="EamA"/>
    <property type="match status" value="2"/>
</dbReference>
<feature type="domain" description="EamA" evidence="2">
    <location>
        <begin position="148"/>
        <end position="276"/>
    </location>
</feature>
<dbReference type="InterPro" id="IPR037185">
    <property type="entry name" value="EmrE-like"/>
</dbReference>
<feature type="transmembrane region" description="Helical" evidence="1">
    <location>
        <begin position="146"/>
        <end position="166"/>
    </location>
</feature>
<feature type="transmembrane region" description="Helical" evidence="1">
    <location>
        <begin position="178"/>
        <end position="201"/>
    </location>
</feature>
<dbReference type="STRING" id="2754.EH55_11035"/>
<dbReference type="InterPro" id="IPR000620">
    <property type="entry name" value="EamA_dom"/>
</dbReference>
<dbReference type="RefSeq" id="WP_037978171.1">
    <property type="nucleotide sequence ID" value="NZ_JMKI01000051.1"/>
</dbReference>
<dbReference type="EMBL" id="JMKI01000051">
    <property type="protein sequence ID" value="KEJ91370.1"/>
    <property type="molecule type" value="Genomic_DNA"/>
</dbReference>
<feature type="transmembrane region" description="Helical" evidence="1">
    <location>
        <begin position="121"/>
        <end position="140"/>
    </location>
</feature>
<evidence type="ECO:0000313" key="3">
    <source>
        <dbReference type="EMBL" id="KEJ91370.1"/>
    </source>
</evidence>
<comment type="caution">
    <text evidence="3">The sequence shown here is derived from an EMBL/GenBank/DDBJ whole genome shotgun (WGS) entry which is preliminary data.</text>
</comment>
<name>A0A073IP66_9BACT</name>
<dbReference type="OrthoDB" id="6707571at2"/>
<evidence type="ECO:0000313" key="4">
    <source>
        <dbReference type="Proteomes" id="UP000027665"/>
    </source>
</evidence>
<keyword evidence="1" id="KW-1133">Transmembrane helix</keyword>
<organism evidence="3 4">
    <name type="scientific">Synergistes jonesii</name>
    <dbReference type="NCBI Taxonomy" id="2754"/>
    <lineage>
        <taxon>Bacteria</taxon>
        <taxon>Thermotogati</taxon>
        <taxon>Synergistota</taxon>
        <taxon>Synergistia</taxon>
        <taxon>Synergistales</taxon>
        <taxon>Synergistaceae</taxon>
        <taxon>Synergistes</taxon>
    </lineage>
</organism>
<keyword evidence="1" id="KW-0812">Transmembrane</keyword>
<feature type="transmembrane region" description="Helical" evidence="1">
    <location>
        <begin position="89"/>
        <end position="109"/>
    </location>
</feature>
<proteinExistence type="predicted"/>